<dbReference type="EMBL" id="BART01041994">
    <property type="protein sequence ID" value="GAH30222.1"/>
    <property type="molecule type" value="Genomic_DNA"/>
</dbReference>
<dbReference type="AlphaFoldDB" id="X1EC83"/>
<name>X1EC83_9ZZZZ</name>
<accession>X1EC83</accession>
<protein>
    <submittedName>
        <fullName evidence="1">Uncharacterized protein</fullName>
    </submittedName>
</protein>
<dbReference type="NCBIfam" id="TIGR01443">
    <property type="entry name" value="intein_Cterm"/>
    <property type="match status" value="1"/>
</dbReference>
<dbReference type="InterPro" id="IPR030934">
    <property type="entry name" value="Intein_C"/>
</dbReference>
<dbReference type="SUPFAM" id="SSF51294">
    <property type="entry name" value="Hedgehog/intein (Hint) domain"/>
    <property type="match status" value="1"/>
</dbReference>
<sequence length="46" mass="5428">LKEQTHGIGSKYLFWDKIIQIKKIPMRKIFDLTVPKNHNFIANGFV</sequence>
<reference evidence="1" key="1">
    <citation type="journal article" date="2014" name="Front. Microbiol.">
        <title>High frequency of phylogenetically diverse reductive dehalogenase-homologous genes in deep subseafloor sedimentary metagenomes.</title>
        <authorList>
            <person name="Kawai M."/>
            <person name="Futagami T."/>
            <person name="Toyoda A."/>
            <person name="Takaki Y."/>
            <person name="Nishi S."/>
            <person name="Hori S."/>
            <person name="Arai W."/>
            <person name="Tsubouchi T."/>
            <person name="Morono Y."/>
            <person name="Uchiyama I."/>
            <person name="Ito T."/>
            <person name="Fujiyama A."/>
            <person name="Inagaki F."/>
            <person name="Takami H."/>
        </authorList>
    </citation>
    <scope>NUCLEOTIDE SEQUENCE</scope>
    <source>
        <strain evidence="1">Expedition CK06-06</strain>
    </source>
</reference>
<dbReference type="InterPro" id="IPR036844">
    <property type="entry name" value="Hint_dom_sf"/>
</dbReference>
<gene>
    <name evidence="1" type="ORF">S01H4_67115</name>
</gene>
<evidence type="ECO:0000313" key="1">
    <source>
        <dbReference type="EMBL" id="GAH30222.1"/>
    </source>
</evidence>
<proteinExistence type="predicted"/>
<feature type="non-terminal residue" evidence="1">
    <location>
        <position position="46"/>
    </location>
</feature>
<feature type="non-terminal residue" evidence="1">
    <location>
        <position position="1"/>
    </location>
</feature>
<organism evidence="1">
    <name type="scientific">marine sediment metagenome</name>
    <dbReference type="NCBI Taxonomy" id="412755"/>
    <lineage>
        <taxon>unclassified sequences</taxon>
        <taxon>metagenomes</taxon>
        <taxon>ecological metagenomes</taxon>
    </lineage>
</organism>
<dbReference type="Gene3D" id="2.170.16.10">
    <property type="entry name" value="Hedgehog/Intein (Hint) domain"/>
    <property type="match status" value="1"/>
</dbReference>
<comment type="caution">
    <text evidence="1">The sequence shown here is derived from an EMBL/GenBank/DDBJ whole genome shotgun (WGS) entry which is preliminary data.</text>
</comment>